<dbReference type="PANTHER" id="PTHR30269">
    <property type="entry name" value="TRANSMEMBRANE PROTEIN YFCA"/>
    <property type="match status" value="1"/>
</dbReference>
<keyword evidence="7 8" id="KW-0472">Membrane</keyword>
<organism evidence="9 10">
    <name type="scientific">Bacterioplanes sanyensis</name>
    <dbReference type="NCBI Taxonomy" id="1249553"/>
    <lineage>
        <taxon>Bacteria</taxon>
        <taxon>Pseudomonadati</taxon>
        <taxon>Pseudomonadota</taxon>
        <taxon>Gammaproteobacteria</taxon>
        <taxon>Oceanospirillales</taxon>
        <taxon>Oceanospirillaceae</taxon>
        <taxon>Bacterioplanes</taxon>
    </lineage>
</organism>
<name>A0A222FPZ6_9GAMM</name>
<feature type="transmembrane region" description="Helical" evidence="8">
    <location>
        <begin position="100"/>
        <end position="119"/>
    </location>
</feature>
<protein>
    <recommendedName>
        <fullName evidence="8">Probable membrane transporter protein</fullName>
    </recommendedName>
</protein>
<keyword evidence="6 8" id="KW-1133">Transmembrane helix</keyword>
<dbReference type="AlphaFoldDB" id="A0A222FPZ6"/>
<evidence type="ECO:0000256" key="6">
    <source>
        <dbReference type="ARBA" id="ARBA00022989"/>
    </source>
</evidence>
<keyword evidence="4 8" id="KW-1003">Cell membrane</keyword>
<dbReference type="KEGG" id="bsan:CHH28_18105"/>
<evidence type="ECO:0000256" key="8">
    <source>
        <dbReference type="RuleBase" id="RU363041"/>
    </source>
</evidence>
<dbReference type="InterPro" id="IPR002781">
    <property type="entry name" value="TM_pro_TauE-like"/>
</dbReference>
<evidence type="ECO:0000256" key="2">
    <source>
        <dbReference type="ARBA" id="ARBA00009142"/>
    </source>
</evidence>
<evidence type="ECO:0000256" key="4">
    <source>
        <dbReference type="ARBA" id="ARBA00022475"/>
    </source>
</evidence>
<dbReference type="RefSeq" id="WP_094061638.1">
    <property type="nucleotide sequence ID" value="NZ_CP022530.1"/>
</dbReference>
<dbReference type="EMBL" id="CP022530">
    <property type="protein sequence ID" value="ASP40471.1"/>
    <property type="molecule type" value="Genomic_DNA"/>
</dbReference>
<feature type="transmembrane region" description="Helical" evidence="8">
    <location>
        <begin position="131"/>
        <end position="155"/>
    </location>
</feature>
<dbReference type="Pfam" id="PF01925">
    <property type="entry name" value="TauE"/>
    <property type="match status" value="1"/>
</dbReference>
<gene>
    <name evidence="9" type="ORF">CHH28_18105</name>
</gene>
<comment type="similarity">
    <text evidence="2 8">Belongs to the 4-toluene sulfonate uptake permease (TSUP) (TC 2.A.102) family.</text>
</comment>
<comment type="subcellular location">
    <subcellularLocation>
        <location evidence="1 8">Cell membrane</location>
        <topology evidence="1 8">Multi-pass membrane protein</topology>
    </subcellularLocation>
</comment>
<keyword evidence="3" id="KW-0813">Transport</keyword>
<proteinExistence type="inferred from homology"/>
<evidence type="ECO:0000313" key="10">
    <source>
        <dbReference type="Proteomes" id="UP000202440"/>
    </source>
</evidence>
<evidence type="ECO:0000256" key="3">
    <source>
        <dbReference type="ARBA" id="ARBA00022448"/>
    </source>
</evidence>
<keyword evidence="5 8" id="KW-0812">Transmembrane</keyword>
<reference evidence="9 10" key="1">
    <citation type="submission" date="2017-07" db="EMBL/GenBank/DDBJ databases">
        <title>Annotated genome sequence of Bacterioplanes sanyensis isolated from Red Sea.</title>
        <authorList>
            <person name="Rehman Z.U."/>
        </authorList>
    </citation>
    <scope>NUCLEOTIDE SEQUENCE [LARGE SCALE GENOMIC DNA]</scope>
    <source>
        <strain evidence="9 10">NV9</strain>
    </source>
</reference>
<dbReference type="PANTHER" id="PTHR30269:SF37">
    <property type="entry name" value="MEMBRANE TRANSPORTER PROTEIN"/>
    <property type="match status" value="1"/>
</dbReference>
<dbReference type="InterPro" id="IPR052017">
    <property type="entry name" value="TSUP"/>
</dbReference>
<evidence type="ECO:0000256" key="1">
    <source>
        <dbReference type="ARBA" id="ARBA00004651"/>
    </source>
</evidence>
<evidence type="ECO:0000256" key="5">
    <source>
        <dbReference type="ARBA" id="ARBA00022692"/>
    </source>
</evidence>
<accession>A0A222FPZ6</accession>
<evidence type="ECO:0000313" key="9">
    <source>
        <dbReference type="EMBL" id="ASP40471.1"/>
    </source>
</evidence>
<dbReference type="Proteomes" id="UP000202440">
    <property type="component" value="Chromosome"/>
</dbReference>
<feature type="transmembrane region" description="Helical" evidence="8">
    <location>
        <begin position="221"/>
        <end position="243"/>
    </location>
</feature>
<feature type="transmembrane region" description="Helical" evidence="8">
    <location>
        <begin position="74"/>
        <end position="94"/>
    </location>
</feature>
<feature type="transmembrane region" description="Helical" evidence="8">
    <location>
        <begin position="35"/>
        <end position="62"/>
    </location>
</feature>
<evidence type="ECO:0000256" key="7">
    <source>
        <dbReference type="ARBA" id="ARBA00023136"/>
    </source>
</evidence>
<feature type="transmembrane region" description="Helical" evidence="8">
    <location>
        <begin position="195"/>
        <end position="215"/>
    </location>
</feature>
<dbReference type="OrthoDB" id="5472127at2"/>
<sequence>MDALPLSLLQLLLANLAIAAGALLQGVAGYGIGTLSAPLLFLISPALVPGTLTMNAMVLTVLMLVRNRTSLGFAAVRHAMLGAAIGTLAAAVVLTRLSPAGFGLAFGVLILLAVGLSVAGLKPALNQRNSILAGGLSGFMGTITAVGGPPIALIYQRQPAELVRANLSAFFLFGSATAFLGLLMSGFIHQLEVTLFSLTVPGVLVGFWLSGRLLHRVPGGALRPLILTIAALSGTGAIVRSLLA</sequence>
<dbReference type="GO" id="GO:0005886">
    <property type="term" value="C:plasma membrane"/>
    <property type="evidence" value="ECO:0007669"/>
    <property type="project" value="UniProtKB-SubCell"/>
</dbReference>
<feature type="transmembrane region" description="Helical" evidence="8">
    <location>
        <begin position="167"/>
        <end position="188"/>
    </location>
</feature>
<keyword evidence="10" id="KW-1185">Reference proteome</keyword>